<organism evidence="3 4">
    <name type="scientific">Rasiella rasia</name>
    <dbReference type="NCBI Taxonomy" id="2744027"/>
    <lineage>
        <taxon>Bacteria</taxon>
        <taxon>Pseudomonadati</taxon>
        <taxon>Bacteroidota</taxon>
        <taxon>Flavobacteriia</taxon>
        <taxon>Flavobacteriales</taxon>
        <taxon>Flavobacteriaceae</taxon>
        <taxon>Rasiella</taxon>
    </lineage>
</organism>
<dbReference type="InterPro" id="IPR006224">
    <property type="entry name" value="PsdUridine_synth_RluA-like_CS"/>
</dbReference>
<dbReference type="GO" id="GO:0006396">
    <property type="term" value="P:RNA processing"/>
    <property type="evidence" value="ECO:0007669"/>
    <property type="project" value="UniProtKB-ARBA"/>
</dbReference>
<evidence type="ECO:0000256" key="1">
    <source>
        <dbReference type="PROSITE-ProRule" id="PRU00182"/>
    </source>
</evidence>
<feature type="domain" description="Pseudouridine synthase RsuA/RluA-like" evidence="2">
    <location>
        <begin position="89"/>
        <end position="228"/>
    </location>
</feature>
<dbReference type="PANTHER" id="PTHR21600">
    <property type="entry name" value="MITOCHONDRIAL RNA PSEUDOURIDINE SYNTHASE"/>
    <property type="match status" value="1"/>
</dbReference>
<dbReference type="GO" id="GO:0003723">
    <property type="term" value="F:RNA binding"/>
    <property type="evidence" value="ECO:0007669"/>
    <property type="project" value="UniProtKB-KW"/>
</dbReference>
<dbReference type="Gene3D" id="3.30.2350.10">
    <property type="entry name" value="Pseudouridine synthase"/>
    <property type="match status" value="1"/>
</dbReference>
<dbReference type="InterPro" id="IPR050188">
    <property type="entry name" value="RluA_PseudoU_synthase"/>
</dbReference>
<evidence type="ECO:0000313" key="4">
    <source>
        <dbReference type="Proteomes" id="UP000505306"/>
    </source>
</evidence>
<keyword evidence="1" id="KW-0694">RNA-binding</keyword>
<dbReference type="GO" id="GO:0140098">
    <property type="term" value="F:catalytic activity, acting on RNA"/>
    <property type="evidence" value="ECO:0007669"/>
    <property type="project" value="UniProtKB-ARBA"/>
</dbReference>
<accession>A0A6G6GQL3</accession>
<dbReference type="PROSITE" id="PS01129">
    <property type="entry name" value="PSI_RLU"/>
    <property type="match status" value="1"/>
</dbReference>
<dbReference type="InterPro" id="IPR020103">
    <property type="entry name" value="PsdUridine_synth_cat_dom_sf"/>
</dbReference>
<dbReference type="Proteomes" id="UP000505306">
    <property type="component" value="Chromosome"/>
</dbReference>
<dbReference type="SUPFAM" id="SSF55120">
    <property type="entry name" value="Pseudouridine synthase"/>
    <property type="match status" value="1"/>
</dbReference>
<dbReference type="InterPro" id="IPR006145">
    <property type="entry name" value="PsdUridine_synth_RsuA/RluA"/>
</dbReference>
<gene>
    <name evidence="3" type="ORF">G5B37_01690</name>
</gene>
<dbReference type="EMBL" id="CP049057">
    <property type="protein sequence ID" value="QIE60848.1"/>
    <property type="molecule type" value="Genomic_DNA"/>
</dbReference>
<evidence type="ECO:0000259" key="2">
    <source>
        <dbReference type="Pfam" id="PF00849"/>
    </source>
</evidence>
<dbReference type="GO" id="GO:0009982">
    <property type="term" value="F:pseudouridine synthase activity"/>
    <property type="evidence" value="ECO:0007669"/>
    <property type="project" value="InterPro"/>
</dbReference>
<dbReference type="RefSeq" id="WP_164680860.1">
    <property type="nucleotide sequence ID" value="NZ_CP049057.1"/>
</dbReference>
<protein>
    <submittedName>
        <fullName evidence="3">RluA family pseudouridine synthase</fullName>
    </submittedName>
</protein>
<reference evidence="3 4" key="1">
    <citation type="submission" date="2020-02" db="EMBL/GenBank/DDBJ databases">
        <title>Complete genome sequence of Flavobacteriaceae bacterium.</title>
        <authorList>
            <person name="Kim S.-J."/>
            <person name="Kim Y.-S."/>
            <person name="Kim K.-H."/>
        </authorList>
    </citation>
    <scope>NUCLEOTIDE SEQUENCE [LARGE SCALE GENOMIC DNA]</scope>
    <source>
        <strain evidence="3 4">RR4-40</strain>
    </source>
</reference>
<proteinExistence type="predicted"/>
<evidence type="ECO:0000313" key="3">
    <source>
        <dbReference type="EMBL" id="QIE60848.1"/>
    </source>
</evidence>
<dbReference type="GO" id="GO:0001522">
    <property type="term" value="P:pseudouridine synthesis"/>
    <property type="evidence" value="ECO:0007669"/>
    <property type="project" value="InterPro"/>
</dbReference>
<dbReference type="KEGG" id="mgel:G5B37_01690"/>
<keyword evidence="4" id="KW-1185">Reference proteome</keyword>
<dbReference type="Pfam" id="PF00849">
    <property type="entry name" value="PseudoU_synth_2"/>
    <property type="match status" value="1"/>
</dbReference>
<dbReference type="AlphaFoldDB" id="A0A6G6GQL3"/>
<dbReference type="PROSITE" id="PS50889">
    <property type="entry name" value="S4"/>
    <property type="match status" value="1"/>
</dbReference>
<name>A0A6G6GQL3_9FLAO</name>
<sequence>MIISETHIVPPLDVPIRLQEYGVGIFINAATKSALKKVLKKEYVLVNNLIATTATMIKGGETIVLNIPERSIPKPLVLKLTVIYEDDYLAVIMKPAGILVSGNSFKTVRNALSQNLQPSALGDATSPQPVHRLDYATTGLLLIGKTSSSIRSLNALFEHKEIEKTYYAVTIGSMPAYGTINLPVDGKKSVSEYNVKEHISSKRFEQLNLVELHPKTGRRHQLRKHLSHLGNPILGDKEYGYKELILNGKGLYLHAYSLRFLHPFTKKEMIVVSDVPERFKKLFPRIIDSPMV</sequence>
<dbReference type="CDD" id="cd02869">
    <property type="entry name" value="PseudoU_synth_RluA_like"/>
    <property type="match status" value="1"/>
</dbReference>